<organism evidence="3 4">
    <name type="scientific">Rotaria magnacalcarata</name>
    <dbReference type="NCBI Taxonomy" id="392030"/>
    <lineage>
        <taxon>Eukaryota</taxon>
        <taxon>Metazoa</taxon>
        <taxon>Spiralia</taxon>
        <taxon>Gnathifera</taxon>
        <taxon>Rotifera</taxon>
        <taxon>Eurotatoria</taxon>
        <taxon>Bdelloidea</taxon>
        <taxon>Philodinida</taxon>
        <taxon>Philodinidae</taxon>
        <taxon>Rotaria</taxon>
    </lineage>
</organism>
<dbReference type="EMBL" id="CAJNRE010007984">
    <property type="protein sequence ID" value="CAF2069429.1"/>
    <property type="molecule type" value="Genomic_DNA"/>
</dbReference>
<dbReference type="InterPro" id="IPR036691">
    <property type="entry name" value="Endo/exonu/phosph_ase_sf"/>
</dbReference>
<dbReference type="GO" id="GO:0003824">
    <property type="term" value="F:catalytic activity"/>
    <property type="evidence" value="ECO:0007669"/>
    <property type="project" value="InterPro"/>
</dbReference>
<reference evidence="3" key="1">
    <citation type="submission" date="2021-02" db="EMBL/GenBank/DDBJ databases">
        <authorList>
            <person name="Nowell W R."/>
        </authorList>
    </citation>
    <scope>NUCLEOTIDE SEQUENCE</scope>
</reference>
<dbReference type="PANTHER" id="PTHR47027:SF8">
    <property type="entry name" value="RIBONUCLEASE H"/>
    <property type="match status" value="1"/>
</dbReference>
<dbReference type="PROSITE" id="PS50878">
    <property type="entry name" value="RT_POL"/>
    <property type="match status" value="1"/>
</dbReference>
<feature type="domain" description="Reverse transcriptase" evidence="2">
    <location>
        <begin position="354"/>
        <end position="622"/>
    </location>
</feature>
<dbReference type="Pfam" id="PF00078">
    <property type="entry name" value="RVT_1"/>
    <property type="match status" value="1"/>
</dbReference>
<evidence type="ECO:0000313" key="4">
    <source>
        <dbReference type="Proteomes" id="UP000663824"/>
    </source>
</evidence>
<evidence type="ECO:0000259" key="2">
    <source>
        <dbReference type="PROSITE" id="PS50878"/>
    </source>
</evidence>
<accession>A0A816R5C7</accession>
<dbReference type="InterPro" id="IPR005135">
    <property type="entry name" value="Endo/exonuclease/phosphatase"/>
</dbReference>
<dbReference type="Pfam" id="PF03372">
    <property type="entry name" value="Exo_endo_phos"/>
    <property type="match status" value="1"/>
</dbReference>
<dbReference type="CDD" id="cd01650">
    <property type="entry name" value="RT_nLTR_like"/>
    <property type="match status" value="1"/>
</dbReference>
<feature type="region of interest" description="Disordered" evidence="1">
    <location>
        <begin position="620"/>
        <end position="657"/>
    </location>
</feature>
<evidence type="ECO:0000256" key="1">
    <source>
        <dbReference type="SAM" id="MobiDB-lite"/>
    </source>
</evidence>
<sequence>MNQGKLVIVKLKMERMKIDILGISELKWTGNGHFTSGNCEVYYSGNQNIKRNGVALILNQKVVKSVIGYVFKNDRIISARIQGRPTNLTIIQIYAPTTEAEESTITKFYMELQEILEDVPKKDAILIIGDWNAKVGDTEAPGIVGKYGLGKQNEAGEKLIQLYQENSLVITNTWFQQPKRRLYTWTSPNGQHRNQIDYILCNRKWKSSITSVKTRPGVDCGIDHELLLANFKIKLKRYNKTSKATKPNLQNIPYSYNVEVKNRFAELELVNTEPEELWQEIHQIIYEEAKRNIPTITTKKKKTWISENTLRIAKERREAKIDGNKQLFSTLNAESQREELKDDSIKVLTTLCQQIWKTKQWPSYWKKSIFIPIPKNGTAKDCSNYRTIALISHASKIMLKIIQRRLQPFLERELPDTQAGFRKGRGTRDQIANLRWIIEKVREHQKNFYLCFLDYSKAFDCVDHTKLWSVLTKMGIPTHLIVLIKNLYSNQQATVKTEYGNTNWFNIGKGVRQGCILLTYLFNLYAEYIIRKVDIDETTAGIKIGGRNINNLRYADDTKLLAENVSDLKRLLTKVKAESAAAGLRLNMKKTFVMTNGPIEEFNIDNEQIKIVNDFTFLGSNKSNGKPRQVNQKQRHQYGNKDSNDQDDGLPNNNIWL</sequence>
<dbReference type="PANTHER" id="PTHR47027">
    <property type="entry name" value="REVERSE TRANSCRIPTASE DOMAIN-CONTAINING PROTEIN"/>
    <property type="match status" value="1"/>
</dbReference>
<evidence type="ECO:0000313" key="3">
    <source>
        <dbReference type="EMBL" id="CAF2069429.1"/>
    </source>
</evidence>
<protein>
    <recommendedName>
        <fullName evidence="2">Reverse transcriptase domain-containing protein</fullName>
    </recommendedName>
</protein>
<comment type="caution">
    <text evidence="3">The sequence shown here is derived from an EMBL/GenBank/DDBJ whole genome shotgun (WGS) entry which is preliminary data.</text>
</comment>
<dbReference type="InterPro" id="IPR043502">
    <property type="entry name" value="DNA/RNA_pol_sf"/>
</dbReference>
<proteinExistence type="predicted"/>
<dbReference type="InterPro" id="IPR000477">
    <property type="entry name" value="RT_dom"/>
</dbReference>
<feature type="compositionally biased region" description="Polar residues" evidence="1">
    <location>
        <begin position="620"/>
        <end position="632"/>
    </location>
</feature>
<dbReference type="Proteomes" id="UP000663824">
    <property type="component" value="Unassembled WGS sequence"/>
</dbReference>
<gene>
    <name evidence="3" type="ORF">MBJ925_LOCUS16433</name>
</gene>
<dbReference type="Gene3D" id="3.60.10.10">
    <property type="entry name" value="Endonuclease/exonuclease/phosphatase"/>
    <property type="match status" value="1"/>
</dbReference>
<dbReference type="SUPFAM" id="SSF56219">
    <property type="entry name" value="DNase I-like"/>
    <property type="match status" value="1"/>
</dbReference>
<name>A0A816R5C7_9BILA</name>
<dbReference type="SUPFAM" id="SSF56672">
    <property type="entry name" value="DNA/RNA polymerases"/>
    <property type="match status" value="1"/>
</dbReference>
<dbReference type="CDD" id="cd09076">
    <property type="entry name" value="L1-EN"/>
    <property type="match status" value="1"/>
</dbReference>
<dbReference type="AlphaFoldDB" id="A0A816R5C7"/>